<evidence type="ECO:0000313" key="2">
    <source>
        <dbReference type="EMBL" id="RSL31910.1"/>
    </source>
</evidence>
<dbReference type="OrthoDB" id="7793240at2"/>
<dbReference type="InterPro" id="IPR019593">
    <property type="entry name" value="Spore_coat_protein_Z/Y"/>
</dbReference>
<protein>
    <submittedName>
        <fullName evidence="2">Phosphatase PAP2 family protein</fullName>
    </submittedName>
</protein>
<dbReference type="SUPFAM" id="SSF48317">
    <property type="entry name" value="Acid phosphatase/Vanadium-dependent haloperoxidase"/>
    <property type="match status" value="1"/>
</dbReference>
<dbReference type="Gene3D" id="1.10.606.20">
    <property type="match status" value="1"/>
</dbReference>
<dbReference type="Pfam" id="PF01569">
    <property type="entry name" value="PAP2"/>
    <property type="match status" value="1"/>
</dbReference>
<dbReference type="Pfam" id="PF10612">
    <property type="entry name" value="Spore-coat_CotZ"/>
    <property type="match status" value="1"/>
</dbReference>
<name>A0A3R9QJ74_9BACI</name>
<dbReference type="PANTHER" id="PTHR34599:SF1">
    <property type="entry name" value="PHOSPHATIDIC ACID PHOSPHATASE TYPE 2_HALOPEROXIDASE DOMAIN-CONTAINING PROTEIN"/>
    <property type="match status" value="1"/>
</dbReference>
<keyword evidence="3" id="KW-1185">Reference proteome</keyword>
<dbReference type="PANTHER" id="PTHR34599">
    <property type="entry name" value="PEROXIDASE-RELATED"/>
    <property type="match status" value="1"/>
</dbReference>
<dbReference type="Proteomes" id="UP000275076">
    <property type="component" value="Unassembled WGS sequence"/>
</dbReference>
<evidence type="ECO:0000259" key="1">
    <source>
        <dbReference type="Pfam" id="PF01569"/>
    </source>
</evidence>
<accession>A0A3R9QJ74</accession>
<proteinExistence type="predicted"/>
<organism evidence="2 3">
    <name type="scientific">Salibacterium salarium</name>
    <dbReference type="NCBI Taxonomy" id="284579"/>
    <lineage>
        <taxon>Bacteria</taxon>
        <taxon>Bacillati</taxon>
        <taxon>Bacillota</taxon>
        <taxon>Bacilli</taxon>
        <taxon>Bacillales</taxon>
        <taxon>Bacillaceae</taxon>
    </lineage>
</organism>
<sequence>MGPPDEPVTPLAGSWPTFYIKRDKDGNFLDPDGQKMHLPITHPNHIDFEKELTIVQRTLKRLTSHQEQIAVYYGTGVPTKQWTPVIDRLIDTYDVTPTYAVRILAIVQAAINDTMVIVWDLKYRWDVARPDQYDQKMKTLLCTPRFPTYPSGHATMSGCSQVVLSYFFPREAPKLKKIADDDAVGRLYAGVHFPSDNDKGLRLGKYIGSVIVNHLKRQRSLYSVDHPFRNFKDGDIFPDNYQQFIPYDFPEACRSLVIDKKRAVQTKTRDYNASCLKDVLSRYRMNHDKVPLLLQNNDGEYFHVTGAIGEDDCFQTFFFSVETVDQDRACATLSLLCPNVDFDVACGANSSSLCNIDKLYRTKYCIEVDLDCFCTIQYLHP</sequence>
<evidence type="ECO:0000313" key="3">
    <source>
        <dbReference type="Proteomes" id="UP000275076"/>
    </source>
</evidence>
<comment type="caution">
    <text evidence="2">The sequence shown here is derived from an EMBL/GenBank/DDBJ whole genome shotgun (WGS) entry which is preliminary data.</text>
</comment>
<dbReference type="EMBL" id="RBVX01000019">
    <property type="protein sequence ID" value="RSL31910.1"/>
    <property type="molecule type" value="Genomic_DNA"/>
</dbReference>
<dbReference type="InterPro" id="IPR036938">
    <property type="entry name" value="PAP2/HPO_sf"/>
</dbReference>
<dbReference type="CDD" id="cd03398">
    <property type="entry name" value="PAP2_haloperoxidase"/>
    <property type="match status" value="1"/>
</dbReference>
<reference evidence="2 3" key="1">
    <citation type="submission" date="2018-10" db="EMBL/GenBank/DDBJ databases">
        <title>Draft genome sequence of Bacillus salarius IM0101, isolated from a hypersaline soil in Inner Mongolia, China.</title>
        <authorList>
            <person name="Yamprayoonswat W."/>
            <person name="Boonvisut S."/>
            <person name="Jumpathong W."/>
            <person name="Sittihan S."/>
            <person name="Ruangsuj P."/>
            <person name="Wanthongcharoen S."/>
            <person name="Thongpramul N."/>
            <person name="Pimmason S."/>
            <person name="Yu B."/>
            <person name="Yasawong M."/>
        </authorList>
    </citation>
    <scope>NUCLEOTIDE SEQUENCE [LARGE SCALE GENOMIC DNA]</scope>
    <source>
        <strain evidence="2 3">IM0101</strain>
    </source>
</reference>
<dbReference type="AlphaFoldDB" id="A0A3R9QJ74"/>
<dbReference type="InterPro" id="IPR000326">
    <property type="entry name" value="PAP2/HPO"/>
</dbReference>
<dbReference type="InterPro" id="IPR052559">
    <property type="entry name" value="V-haloperoxidase"/>
</dbReference>
<dbReference type="RefSeq" id="WP_125557653.1">
    <property type="nucleotide sequence ID" value="NZ_RBVX01000019.1"/>
</dbReference>
<gene>
    <name evidence="2" type="ORF">D7Z54_18175</name>
</gene>
<feature type="domain" description="Phosphatidic acid phosphatase type 2/haloperoxidase" evidence="1">
    <location>
        <begin position="114"/>
        <end position="213"/>
    </location>
</feature>